<reference evidence="8 9" key="1">
    <citation type="submission" date="2018-12" db="EMBL/GenBank/DDBJ databases">
        <authorList>
            <person name="Shneider M.M."/>
            <person name="Kabilov M.R."/>
            <person name="Miroshnikov K.A."/>
        </authorList>
    </citation>
    <scope>NUCLEOTIDE SEQUENCE [LARGE SCALE GENOMIC DNA]</scope>
</reference>
<dbReference type="PANTHER" id="PTHR30544:SF5">
    <property type="entry name" value="RADICAL SAM CORE DOMAIN-CONTAINING PROTEIN"/>
    <property type="match status" value="1"/>
</dbReference>
<sequence>MKELKRSTFTNGFVSLLELNDGKQIEATATCLPMSTEMRGTDRTDNYAVDYNQHDANNWQEKVMIGVSTQSGCPIKCKFCAVNDLTARQSWRNLTAVEITQQVNWGVMQVINEQGVDPADAKLFRVLFTRMGEPAMNHRNVISAARIIKGIYPDVRIQISTIGFGRHTEALVIGLAELQADFGEQFIELQFSVHSTSHEYRQWLQHRSVSTNVSIQNLIERYHQRLVMRGVEIKWKVTLNFALTEQTHFDIVLLKEQFDPEDVFIKVSPINENKETEKNNIKGVILQTNEV</sequence>
<dbReference type="EMBL" id="MK290737">
    <property type="protein sequence ID" value="AZV02099.1"/>
    <property type="molecule type" value="Genomic_DNA"/>
</dbReference>
<name>A0A678ZM27_9CAUD</name>
<dbReference type="GO" id="GO:0046872">
    <property type="term" value="F:metal ion binding"/>
    <property type="evidence" value="ECO:0007669"/>
    <property type="project" value="UniProtKB-KW"/>
</dbReference>
<keyword evidence="4" id="KW-0479">Metal-binding</keyword>
<evidence type="ECO:0000259" key="7">
    <source>
        <dbReference type="PROSITE" id="PS51918"/>
    </source>
</evidence>
<keyword evidence="9" id="KW-1185">Reference proteome</keyword>
<dbReference type="GO" id="GO:0030488">
    <property type="term" value="P:tRNA methylation"/>
    <property type="evidence" value="ECO:0007669"/>
    <property type="project" value="TreeGrafter"/>
</dbReference>
<evidence type="ECO:0000256" key="2">
    <source>
        <dbReference type="ARBA" id="ARBA00022485"/>
    </source>
</evidence>
<keyword evidence="6" id="KW-0411">Iron-sulfur</keyword>
<dbReference type="GO" id="GO:0070475">
    <property type="term" value="P:rRNA base methylation"/>
    <property type="evidence" value="ECO:0007669"/>
    <property type="project" value="TreeGrafter"/>
</dbReference>
<dbReference type="InterPro" id="IPR058240">
    <property type="entry name" value="rSAM_sf"/>
</dbReference>
<dbReference type="InterPro" id="IPR013785">
    <property type="entry name" value="Aldolase_TIM"/>
</dbReference>
<dbReference type="SUPFAM" id="SSF102114">
    <property type="entry name" value="Radical SAM enzymes"/>
    <property type="match status" value="1"/>
</dbReference>
<evidence type="ECO:0000256" key="3">
    <source>
        <dbReference type="ARBA" id="ARBA00022691"/>
    </source>
</evidence>
<dbReference type="Proteomes" id="UP000430872">
    <property type="component" value="Segment"/>
</dbReference>
<keyword evidence="5" id="KW-0408">Iron</keyword>
<evidence type="ECO:0000256" key="4">
    <source>
        <dbReference type="ARBA" id="ARBA00022723"/>
    </source>
</evidence>
<proteinExistence type="predicted"/>
<evidence type="ECO:0000256" key="6">
    <source>
        <dbReference type="ARBA" id="ARBA00023014"/>
    </source>
</evidence>
<evidence type="ECO:0000256" key="1">
    <source>
        <dbReference type="ARBA" id="ARBA00001966"/>
    </source>
</evidence>
<keyword evidence="3" id="KW-0949">S-adenosyl-L-methionine</keyword>
<dbReference type="PROSITE" id="PS51918">
    <property type="entry name" value="RADICAL_SAM"/>
    <property type="match status" value="1"/>
</dbReference>
<dbReference type="InterPro" id="IPR040072">
    <property type="entry name" value="Methyltransferase_A"/>
</dbReference>
<protein>
    <recommendedName>
        <fullName evidence="7">Radical SAM core domain-containing protein</fullName>
    </recommendedName>
</protein>
<dbReference type="Gene3D" id="3.20.20.70">
    <property type="entry name" value="Aldolase class I"/>
    <property type="match status" value="1"/>
</dbReference>
<dbReference type="GO" id="GO:0003824">
    <property type="term" value="F:catalytic activity"/>
    <property type="evidence" value="ECO:0007669"/>
    <property type="project" value="InterPro"/>
</dbReference>
<dbReference type="PANTHER" id="PTHR30544">
    <property type="entry name" value="23S RRNA METHYLTRANSFERASE"/>
    <property type="match status" value="1"/>
</dbReference>
<evidence type="ECO:0000256" key="5">
    <source>
        <dbReference type="ARBA" id="ARBA00023004"/>
    </source>
</evidence>
<dbReference type="InterPro" id="IPR007197">
    <property type="entry name" value="rSAM"/>
</dbReference>
<feature type="domain" description="Radical SAM core" evidence="7">
    <location>
        <begin position="59"/>
        <end position="291"/>
    </location>
</feature>
<accession>A0A678ZM27</accession>
<evidence type="ECO:0000313" key="9">
    <source>
        <dbReference type="Proteomes" id="UP000430872"/>
    </source>
</evidence>
<keyword evidence="2" id="KW-0004">4Fe-4S</keyword>
<dbReference type="GO" id="GO:0051539">
    <property type="term" value="F:4 iron, 4 sulfur cluster binding"/>
    <property type="evidence" value="ECO:0007669"/>
    <property type="project" value="UniProtKB-KW"/>
</dbReference>
<organism evidence="8 9">
    <name type="scientific">Pectobacterium phage Arno162</name>
    <dbReference type="NCBI Taxonomy" id="2500577"/>
    <lineage>
        <taxon>Viruses</taxon>
        <taxon>Duplodnaviria</taxon>
        <taxon>Heunggongvirae</taxon>
        <taxon>Uroviricota</taxon>
        <taxon>Caudoviricetes</taxon>
        <taxon>Andersonviridae</taxon>
        <taxon>Andersonviridae incertae sedis</taxon>
        <taxon>Arnovirus</taxon>
        <taxon>Arnovirus arno162</taxon>
    </lineage>
</organism>
<dbReference type="SFLD" id="SFLDS00029">
    <property type="entry name" value="Radical_SAM"/>
    <property type="match status" value="1"/>
</dbReference>
<comment type="cofactor">
    <cofactor evidence="1">
        <name>[4Fe-4S] cluster</name>
        <dbReference type="ChEBI" id="CHEBI:49883"/>
    </cofactor>
</comment>
<gene>
    <name evidence="8" type="ORF">Arno162_59</name>
</gene>
<evidence type="ECO:0000313" key="8">
    <source>
        <dbReference type="EMBL" id="AZV02099.1"/>
    </source>
</evidence>